<keyword evidence="2" id="KW-0456">Lyase</keyword>
<dbReference type="GO" id="GO:0051213">
    <property type="term" value="F:dioxygenase activity"/>
    <property type="evidence" value="ECO:0007669"/>
    <property type="project" value="UniProtKB-KW"/>
</dbReference>
<keyword evidence="2" id="KW-0223">Dioxygenase</keyword>
<accession>A0A853CLU7</accession>
<proteinExistence type="predicted"/>
<dbReference type="GO" id="GO:0016829">
    <property type="term" value="F:lyase activity"/>
    <property type="evidence" value="ECO:0007669"/>
    <property type="project" value="UniProtKB-KW"/>
</dbReference>
<keyword evidence="3" id="KW-1185">Reference proteome</keyword>
<dbReference type="Proteomes" id="UP000541969">
    <property type="component" value="Unassembled WGS sequence"/>
</dbReference>
<evidence type="ECO:0000313" key="2">
    <source>
        <dbReference type="EMBL" id="NYJ08396.1"/>
    </source>
</evidence>
<dbReference type="PROSITE" id="PS51819">
    <property type="entry name" value="VOC"/>
    <property type="match status" value="1"/>
</dbReference>
<feature type="domain" description="VOC" evidence="1">
    <location>
        <begin position="18"/>
        <end position="140"/>
    </location>
</feature>
<comment type="caution">
    <text evidence="2">The sequence shown here is derived from an EMBL/GenBank/DDBJ whole genome shotgun (WGS) entry which is preliminary data.</text>
</comment>
<dbReference type="InterPro" id="IPR004360">
    <property type="entry name" value="Glyas_Fos-R_dOase_dom"/>
</dbReference>
<gene>
    <name evidence="2" type="ORF">GGQ55_004674</name>
</gene>
<evidence type="ECO:0000259" key="1">
    <source>
        <dbReference type="PROSITE" id="PS51819"/>
    </source>
</evidence>
<name>A0A853CLU7_9ACTN</name>
<dbReference type="Pfam" id="PF00903">
    <property type="entry name" value="Glyoxalase"/>
    <property type="match status" value="1"/>
</dbReference>
<dbReference type="SUPFAM" id="SSF54593">
    <property type="entry name" value="Glyoxalase/Bleomycin resistance protein/Dihydroxybiphenyl dioxygenase"/>
    <property type="match status" value="1"/>
</dbReference>
<organism evidence="2 3">
    <name type="scientific">Petropleomorpha daqingensis</name>
    <dbReference type="NCBI Taxonomy" id="2026353"/>
    <lineage>
        <taxon>Bacteria</taxon>
        <taxon>Bacillati</taxon>
        <taxon>Actinomycetota</taxon>
        <taxon>Actinomycetes</taxon>
        <taxon>Geodermatophilales</taxon>
        <taxon>Geodermatophilaceae</taxon>
        <taxon>Petropleomorpha</taxon>
    </lineage>
</organism>
<dbReference type="InterPro" id="IPR029068">
    <property type="entry name" value="Glyas_Bleomycin-R_OHBP_Dase"/>
</dbReference>
<dbReference type="EMBL" id="JACBZT010000001">
    <property type="protein sequence ID" value="NYJ08396.1"/>
    <property type="molecule type" value="Genomic_DNA"/>
</dbReference>
<keyword evidence="2" id="KW-0560">Oxidoreductase</keyword>
<dbReference type="CDD" id="cd06587">
    <property type="entry name" value="VOC"/>
    <property type="match status" value="1"/>
</dbReference>
<dbReference type="Gene3D" id="3.10.180.10">
    <property type="entry name" value="2,3-Dihydroxybiphenyl 1,2-Dioxygenase, domain 1"/>
    <property type="match status" value="1"/>
</dbReference>
<evidence type="ECO:0000313" key="3">
    <source>
        <dbReference type="Proteomes" id="UP000541969"/>
    </source>
</evidence>
<dbReference type="AlphaFoldDB" id="A0A853CLU7"/>
<dbReference type="InterPro" id="IPR037523">
    <property type="entry name" value="VOC_core"/>
</dbReference>
<dbReference type="RefSeq" id="WP_179720950.1">
    <property type="nucleotide sequence ID" value="NZ_JACBZT010000001.1"/>
</dbReference>
<reference evidence="2 3" key="1">
    <citation type="submission" date="2020-07" db="EMBL/GenBank/DDBJ databases">
        <title>Sequencing the genomes of 1000 actinobacteria strains.</title>
        <authorList>
            <person name="Klenk H.-P."/>
        </authorList>
    </citation>
    <scope>NUCLEOTIDE SEQUENCE [LARGE SCALE GENOMIC DNA]</scope>
    <source>
        <strain evidence="2 3">DSM 104001</strain>
    </source>
</reference>
<protein>
    <submittedName>
        <fullName evidence="2">Catechol 2,3-dioxygenase-like lactoylglutathione lyase family enzyme</fullName>
    </submittedName>
</protein>
<sequence>MTATETVPARAGTPTLGAITHAALTVRDLKVSVPWYARLVGAEPVLDEDTGPFRHAVFVLNGTMLGLHQFGSGVDESAPDPRRLGMDHIAFGVADRAELAAWARRLDELGIVRGAIVDAHYGSGLAFKDPDGIPLELFAPPGT</sequence>